<dbReference type="GO" id="GO:0043195">
    <property type="term" value="C:terminal bouton"/>
    <property type="evidence" value="ECO:0007669"/>
    <property type="project" value="TreeGrafter"/>
</dbReference>
<dbReference type="GO" id="GO:0030672">
    <property type="term" value="C:synaptic vesicle membrane"/>
    <property type="evidence" value="ECO:0007669"/>
    <property type="project" value="TreeGrafter"/>
</dbReference>
<dbReference type="InterPro" id="IPR020846">
    <property type="entry name" value="MFS_dom"/>
</dbReference>
<dbReference type="EMBL" id="BPLR01016488">
    <property type="protein sequence ID" value="GIY84229.1"/>
    <property type="molecule type" value="Genomic_DNA"/>
</dbReference>
<dbReference type="Gene3D" id="1.20.1250.20">
    <property type="entry name" value="MFS general substrate transporter like domains"/>
    <property type="match status" value="1"/>
</dbReference>
<feature type="transmembrane region" description="Helical" evidence="7">
    <location>
        <begin position="119"/>
        <end position="142"/>
    </location>
</feature>
<dbReference type="AlphaFoldDB" id="A0AAV4WRD3"/>
<name>A0AAV4WRD3_CAEEX</name>
<dbReference type="InterPro" id="IPR050930">
    <property type="entry name" value="MFS_Vesicular_Transporter"/>
</dbReference>
<reference evidence="9 10" key="1">
    <citation type="submission" date="2021-06" db="EMBL/GenBank/DDBJ databases">
        <title>Caerostris extrusa draft genome.</title>
        <authorList>
            <person name="Kono N."/>
            <person name="Arakawa K."/>
        </authorList>
    </citation>
    <scope>NUCLEOTIDE SEQUENCE [LARGE SCALE GENOMIC DNA]</scope>
</reference>
<keyword evidence="10" id="KW-1185">Reference proteome</keyword>
<feature type="transmembrane region" description="Helical" evidence="7">
    <location>
        <begin position="154"/>
        <end position="175"/>
    </location>
</feature>
<evidence type="ECO:0000256" key="1">
    <source>
        <dbReference type="ARBA" id="ARBA00004141"/>
    </source>
</evidence>
<dbReference type="InterPro" id="IPR011701">
    <property type="entry name" value="MFS"/>
</dbReference>
<comment type="subcellular location">
    <subcellularLocation>
        <location evidence="1">Membrane</location>
        <topology evidence="1">Multi-pass membrane protein</topology>
    </subcellularLocation>
</comment>
<keyword evidence="2" id="KW-0813">Transport</keyword>
<evidence type="ECO:0000256" key="3">
    <source>
        <dbReference type="ARBA" id="ARBA00022692"/>
    </source>
</evidence>
<feature type="compositionally biased region" description="Basic residues" evidence="6">
    <location>
        <begin position="8"/>
        <end position="22"/>
    </location>
</feature>
<feature type="domain" description="Major facilitator superfamily (MFS) profile" evidence="8">
    <location>
        <begin position="1"/>
        <end position="293"/>
    </location>
</feature>
<organism evidence="9 10">
    <name type="scientific">Caerostris extrusa</name>
    <name type="common">Bark spider</name>
    <name type="synonym">Caerostris bankana</name>
    <dbReference type="NCBI Taxonomy" id="172846"/>
    <lineage>
        <taxon>Eukaryota</taxon>
        <taxon>Metazoa</taxon>
        <taxon>Ecdysozoa</taxon>
        <taxon>Arthropoda</taxon>
        <taxon>Chelicerata</taxon>
        <taxon>Arachnida</taxon>
        <taxon>Araneae</taxon>
        <taxon>Araneomorphae</taxon>
        <taxon>Entelegynae</taxon>
        <taxon>Araneoidea</taxon>
        <taxon>Araneidae</taxon>
        <taxon>Caerostris</taxon>
    </lineage>
</organism>
<dbReference type="Proteomes" id="UP001054945">
    <property type="component" value="Unassembled WGS sequence"/>
</dbReference>
<keyword evidence="4 7" id="KW-1133">Transmembrane helix</keyword>
<dbReference type="PANTHER" id="PTHR23506:SF23">
    <property type="entry name" value="GH10249P"/>
    <property type="match status" value="1"/>
</dbReference>
<evidence type="ECO:0000313" key="9">
    <source>
        <dbReference type="EMBL" id="GIY84229.1"/>
    </source>
</evidence>
<dbReference type="PANTHER" id="PTHR23506">
    <property type="entry name" value="GH10249P"/>
    <property type="match status" value="1"/>
</dbReference>
<protein>
    <submittedName>
        <fullName evidence="9">Synaptic vesicular amine transporter</fullName>
    </submittedName>
</protein>
<gene>
    <name evidence="9" type="primary">SLC18A2</name>
    <name evidence="9" type="ORF">CEXT_760231</name>
</gene>
<dbReference type="SUPFAM" id="SSF103473">
    <property type="entry name" value="MFS general substrate transporter"/>
    <property type="match status" value="1"/>
</dbReference>
<comment type="caution">
    <text evidence="9">The sequence shown here is derived from an EMBL/GenBank/DDBJ whole genome shotgun (WGS) entry which is preliminary data.</text>
</comment>
<feature type="transmembrane region" description="Helical" evidence="7">
    <location>
        <begin position="181"/>
        <end position="201"/>
    </location>
</feature>
<keyword evidence="3 7" id="KW-0812">Transmembrane</keyword>
<feature type="compositionally biased region" description="Basic and acidic residues" evidence="6">
    <location>
        <begin position="23"/>
        <end position="35"/>
    </location>
</feature>
<dbReference type="PROSITE" id="PS50850">
    <property type="entry name" value="MFS"/>
    <property type="match status" value="1"/>
</dbReference>
<evidence type="ECO:0000313" key="10">
    <source>
        <dbReference type="Proteomes" id="UP001054945"/>
    </source>
</evidence>
<keyword evidence="5 7" id="KW-0472">Membrane</keyword>
<feature type="compositionally biased region" description="Low complexity" evidence="6">
    <location>
        <begin position="57"/>
        <end position="74"/>
    </location>
</feature>
<evidence type="ECO:0000259" key="8">
    <source>
        <dbReference type="PROSITE" id="PS50850"/>
    </source>
</evidence>
<sequence length="293" mass="32699">MNAARACRFQHHPNTRSNRFSRRRSDVNHREHPENMRPSATRQGWQPPSRRKGPSRETTTTTTEEPATEPPTTTMSSEMQELRHHELIEENVEVGIMFASKPIVQAITNPFIGPLTNRIGYSIPMFTGFVIMFLSTLLFAMGTNYSILFIARSLQGVGSACTSVAGMGMLAAFYPDDRERGNAMALALGGLALGVMIGPPFRRSHQISKGILGNLPFVVSNDLSSKDQALKTTFSGFYSRCHHRKIFGHMSIKISDATKSESHQFKDHRLNFFSLPPWLAALWEDGGWESQSG</sequence>
<dbReference type="Pfam" id="PF07690">
    <property type="entry name" value="MFS_1"/>
    <property type="match status" value="1"/>
</dbReference>
<evidence type="ECO:0000256" key="7">
    <source>
        <dbReference type="SAM" id="Phobius"/>
    </source>
</evidence>
<dbReference type="GO" id="GO:0005335">
    <property type="term" value="F:serotonin:sodium:chloride symporter activity"/>
    <property type="evidence" value="ECO:0007669"/>
    <property type="project" value="TreeGrafter"/>
</dbReference>
<evidence type="ECO:0000256" key="4">
    <source>
        <dbReference type="ARBA" id="ARBA00022989"/>
    </source>
</evidence>
<evidence type="ECO:0000256" key="5">
    <source>
        <dbReference type="ARBA" id="ARBA00023136"/>
    </source>
</evidence>
<evidence type="ECO:0000256" key="6">
    <source>
        <dbReference type="SAM" id="MobiDB-lite"/>
    </source>
</evidence>
<feature type="region of interest" description="Disordered" evidence="6">
    <location>
        <begin position="1"/>
        <end position="79"/>
    </location>
</feature>
<evidence type="ECO:0000256" key="2">
    <source>
        <dbReference type="ARBA" id="ARBA00022448"/>
    </source>
</evidence>
<accession>A0AAV4WRD3</accession>
<dbReference type="GO" id="GO:0015842">
    <property type="term" value="P:aminergic neurotransmitter loading into synaptic vesicle"/>
    <property type="evidence" value="ECO:0007669"/>
    <property type="project" value="TreeGrafter"/>
</dbReference>
<proteinExistence type="predicted"/>
<dbReference type="InterPro" id="IPR036259">
    <property type="entry name" value="MFS_trans_sf"/>
</dbReference>